<protein>
    <submittedName>
        <fullName evidence="1">Uncharacterized protein</fullName>
    </submittedName>
</protein>
<dbReference type="EMBL" id="MU274977">
    <property type="protein sequence ID" value="KAI0083263.1"/>
    <property type="molecule type" value="Genomic_DNA"/>
</dbReference>
<keyword evidence="2" id="KW-1185">Reference proteome</keyword>
<evidence type="ECO:0000313" key="2">
    <source>
        <dbReference type="Proteomes" id="UP001055072"/>
    </source>
</evidence>
<gene>
    <name evidence="1" type="ORF">BDY19DRAFT_998706</name>
</gene>
<comment type="caution">
    <text evidence="1">The sequence shown here is derived from an EMBL/GenBank/DDBJ whole genome shotgun (WGS) entry which is preliminary data.</text>
</comment>
<reference evidence="1" key="1">
    <citation type="journal article" date="2021" name="Environ. Microbiol.">
        <title>Gene family expansions and transcriptome signatures uncover fungal adaptations to wood decay.</title>
        <authorList>
            <person name="Hage H."/>
            <person name="Miyauchi S."/>
            <person name="Viragh M."/>
            <person name="Drula E."/>
            <person name="Min B."/>
            <person name="Chaduli D."/>
            <person name="Navarro D."/>
            <person name="Favel A."/>
            <person name="Norest M."/>
            <person name="Lesage-Meessen L."/>
            <person name="Balint B."/>
            <person name="Merenyi Z."/>
            <person name="de Eugenio L."/>
            <person name="Morin E."/>
            <person name="Martinez A.T."/>
            <person name="Baldrian P."/>
            <person name="Stursova M."/>
            <person name="Martinez M.J."/>
            <person name="Novotny C."/>
            <person name="Magnuson J.K."/>
            <person name="Spatafora J.W."/>
            <person name="Maurice S."/>
            <person name="Pangilinan J."/>
            <person name="Andreopoulos W."/>
            <person name="LaButti K."/>
            <person name="Hundley H."/>
            <person name="Na H."/>
            <person name="Kuo A."/>
            <person name="Barry K."/>
            <person name="Lipzen A."/>
            <person name="Henrissat B."/>
            <person name="Riley R."/>
            <person name="Ahrendt S."/>
            <person name="Nagy L.G."/>
            <person name="Grigoriev I.V."/>
            <person name="Martin F."/>
            <person name="Rosso M.N."/>
        </authorList>
    </citation>
    <scope>NUCLEOTIDE SEQUENCE</scope>
    <source>
        <strain evidence="1">CBS 384.51</strain>
    </source>
</reference>
<proteinExistence type="predicted"/>
<sequence>MVSQRNFRPRIPPYNMMMQLYTQTKPDQERALYYYHKMLRTHIAPIAHTYKLLLDVYGTVEPADVGAMEKVFEQLLADYNLTVNGAHWACLIHAYGCDQKYFDKALAIFESIKDYPSTKRSGAALPDAVPFESLINVFNTVRRTDLVPQYIANSTSMDVSLVSNQHRPLSHRRRAALHVVRQHSLTTTLWTPSLLADLCVGRISKPESDVELTILNSPKAYGSLNISRRIVVTVIWTMSHCCCQWLWTYVWMFDSAVQSITYETFDTEVTKHPALFILIRPENDTESLRKVLKASRALFGTPSVYAATSPAFYDWFNLKPGSSTVLALKNFDRTSPAGIYHLEAFGTVEDLSNWLIRNHLPMSLELDSDTVQDIIFATYKLLVVITATPETKLSGASGRVHMVAVQ</sequence>
<evidence type="ECO:0000313" key="1">
    <source>
        <dbReference type="EMBL" id="KAI0083263.1"/>
    </source>
</evidence>
<accession>A0ACB8TML4</accession>
<organism evidence="1 2">
    <name type="scientific">Irpex rosettiformis</name>
    <dbReference type="NCBI Taxonomy" id="378272"/>
    <lineage>
        <taxon>Eukaryota</taxon>
        <taxon>Fungi</taxon>
        <taxon>Dikarya</taxon>
        <taxon>Basidiomycota</taxon>
        <taxon>Agaricomycotina</taxon>
        <taxon>Agaricomycetes</taxon>
        <taxon>Polyporales</taxon>
        <taxon>Irpicaceae</taxon>
        <taxon>Irpex</taxon>
    </lineage>
</organism>
<name>A0ACB8TML4_9APHY</name>
<dbReference type="Proteomes" id="UP001055072">
    <property type="component" value="Unassembled WGS sequence"/>
</dbReference>